<evidence type="ECO:0000313" key="2">
    <source>
        <dbReference type="EMBL" id="CAL1274640.1"/>
    </source>
</evidence>
<feature type="compositionally biased region" description="Acidic residues" evidence="1">
    <location>
        <begin position="184"/>
        <end position="193"/>
    </location>
</feature>
<dbReference type="Proteomes" id="UP001497382">
    <property type="component" value="Unassembled WGS sequence"/>
</dbReference>
<sequence>MDNIGQIGVEDTFEFKFARDLIRYVVERRMEGLNWIPTGIFEKTNLSECLDSPFTPQMKKAVNKKLNLYENLYHRQYDSYFADERITEKSHKKICRELAEIILGKEFNVKNFFTFCVILAKYAGYSYLYGVRSSAEDACKTIIDIIRSMKAKSIITDSFWTEMQNFAENPDLTDDPQEYFSESESTETADEFE</sequence>
<reference evidence="2 3" key="1">
    <citation type="submission" date="2024-04" db="EMBL/GenBank/DDBJ databases">
        <authorList>
            <person name="Rising A."/>
            <person name="Reimegard J."/>
            <person name="Sonavane S."/>
            <person name="Akerstrom W."/>
            <person name="Nylinder S."/>
            <person name="Hedman E."/>
            <person name="Kallberg Y."/>
        </authorList>
    </citation>
    <scope>NUCLEOTIDE SEQUENCE [LARGE SCALE GENOMIC DNA]</scope>
</reference>
<organism evidence="2 3">
    <name type="scientific">Larinioides sclopetarius</name>
    <dbReference type="NCBI Taxonomy" id="280406"/>
    <lineage>
        <taxon>Eukaryota</taxon>
        <taxon>Metazoa</taxon>
        <taxon>Ecdysozoa</taxon>
        <taxon>Arthropoda</taxon>
        <taxon>Chelicerata</taxon>
        <taxon>Arachnida</taxon>
        <taxon>Araneae</taxon>
        <taxon>Araneomorphae</taxon>
        <taxon>Entelegynae</taxon>
        <taxon>Araneoidea</taxon>
        <taxon>Araneidae</taxon>
        <taxon>Larinioides</taxon>
    </lineage>
</organism>
<name>A0AAV1ZSN2_9ARAC</name>
<dbReference type="AlphaFoldDB" id="A0AAV1ZSN2"/>
<dbReference type="EMBL" id="CAXIEN010000078">
    <property type="protein sequence ID" value="CAL1274640.1"/>
    <property type="molecule type" value="Genomic_DNA"/>
</dbReference>
<evidence type="ECO:0000256" key="1">
    <source>
        <dbReference type="SAM" id="MobiDB-lite"/>
    </source>
</evidence>
<accession>A0AAV1ZSN2</accession>
<feature type="region of interest" description="Disordered" evidence="1">
    <location>
        <begin position="169"/>
        <end position="193"/>
    </location>
</feature>
<protein>
    <submittedName>
        <fullName evidence="2">Uncharacterized protein</fullName>
    </submittedName>
</protein>
<comment type="caution">
    <text evidence="2">The sequence shown here is derived from an EMBL/GenBank/DDBJ whole genome shotgun (WGS) entry which is preliminary data.</text>
</comment>
<gene>
    <name evidence="2" type="ORF">LARSCL_LOCUS7579</name>
</gene>
<proteinExistence type="predicted"/>
<keyword evidence="3" id="KW-1185">Reference proteome</keyword>
<evidence type="ECO:0000313" key="3">
    <source>
        <dbReference type="Proteomes" id="UP001497382"/>
    </source>
</evidence>